<comment type="caution">
    <text evidence="2">The sequence shown here is derived from an EMBL/GenBank/DDBJ whole genome shotgun (WGS) entry which is preliminary data.</text>
</comment>
<evidence type="ECO:0000256" key="1">
    <source>
        <dbReference type="SAM" id="MobiDB-lite"/>
    </source>
</evidence>
<evidence type="ECO:0000313" key="2">
    <source>
        <dbReference type="EMBL" id="GCE09148.1"/>
    </source>
</evidence>
<accession>A0A401ZQG2</accession>
<sequence length="80" mass="9178">MAFILDVMGYMGYNDSMEKERVTTKIWRHSLHKLKIAAATNNVSMIDLLERLIDQEYEKTKGRDPGHAGDTRIQDRAGPE</sequence>
<dbReference type="AlphaFoldDB" id="A0A401ZQG2"/>
<proteinExistence type="predicted"/>
<evidence type="ECO:0000313" key="3">
    <source>
        <dbReference type="Proteomes" id="UP000287224"/>
    </source>
</evidence>
<dbReference type="EMBL" id="BIFQ01000002">
    <property type="protein sequence ID" value="GCE09148.1"/>
    <property type="molecule type" value="Genomic_DNA"/>
</dbReference>
<organism evidence="2 3">
    <name type="scientific">Dictyobacter aurantiacus</name>
    <dbReference type="NCBI Taxonomy" id="1936993"/>
    <lineage>
        <taxon>Bacteria</taxon>
        <taxon>Bacillati</taxon>
        <taxon>Chloroflexota</taxon>
        <taxon>Ktedonobacteria</taxon>
        <taxon>Ktedonobacterales</taxon>
        <taxon>Dictyobacteraceae</taxon>
        <taxon>Dictyobacter</taxon>
    </lineage>
</organism>
<dbReference type="Proteomes" id="UP000287224">
    <property type="component" value="Unassembled WGS sequence"/>
</dbReference>
<protein>
    <submittedName>
        <fullName evidence="2">Uncharacterized protein</fullName>
    </submittedName>
</protein>
<reference evidence="3" key="1">
    <citation type="submission" date="2018-12" db="EMBL/GenBank/DDBJ databases">
        <title>Tengunoibacter tsumagoiensis gen. nov., sp. nov., Dictyobacter kobayashii sp. nov., D. alpinus sp. nov., and D. joshuensis sp. nov. and description of Dictyobacteraceae fam. nov. within the order Ktedonobacterales isolated from Tengu-no-mugimeshi.</title>
        <authorList>
            <person name="Wang C.M."/>
            <person name="Zheng Y."/>
            <person name="Sakai Y."/>
            <person name="Toyoda A."/>
            <person name="Minakuchi Y."/>
            <person name="Abe K."/>
            <person name="Yokota A."/>
            <person name="Yabe S."/>
        </authorList>
    </citation>
    <scope>NUCLEOTIDE SEQUENCE [LARGE SCALE GENOMIC DNA]</scope>
    <source>
        <strain evidence="3">S-27</strain>
    </source>
</reference>
<name>A0A401ZQG2_9CHLR</name>
<feature type="region of interest" description="Disordered" evidence="1">
    <location>
        <begin position="57"/>
        <end position="80"/>
    </location>
</feature>
<keyword evidence="3" id="KW-1185">Reference proteome</keyword>
<gene>
    <name evidence="2" type="ORF">KDAU_64770</name>
</gene>